<dbReference type="EMBL" id="KN833795">
    <property type="protein sequence ID" value="KIK18877.1"/>
    <property type="molecule type" value="Genomic_DNA"/>
</dbReference>
<dbReference type="Proteomes" id="UP000054018">
    <property type="component" value="Unassembled WGS sequence"/>
</dbReference>
<sequence>MPVNASSQANGIAVRCPKGHEVPGARRAWKTLVVRDSGHDYGAVNVMVHILLHKTGSTYEYEATPSWDTDIS</sequence>
<proteinExistence type="predicted"/>
<accession>A0A0C9Z8Y0</accession>
<gene>
    <name evidence="1" type="ORF">PISMIDRAFT_172788</name>
</gene>
<reference evidence="1 2" key="1">
    <citation type="submission" date="2014-04" db="EMBL/GenBank/DDBJ databases">
        <authorList>
            <consortium name="DOE Joint Genome Institute"/>
            <person name="Kuo A."/>
            <person name="Kohler A."/>
            <person name="Costa M.D."/>
            <person name="Nagy L.G."/>
            <person name="Floudas D."/>
            <person name="Copeland A."/>
            <person name="Barry K.W."/>
            <person name="Cichocki N."/>
            <person name="Veneault-Fourrey C."/>
            <person name="LaButti K."/>
            <person name="Lindquist E.A."/>
            <person name="Lipzen A."/>
            <person name="Lundell T."/>
            <person name="Morin E."/>
            <person name="Murat C."/>
            <person name="Sun H."/>
            <person name="Tunlid A."/>
            <person name="Henrissat B."/>
            <person name="Grigoriev I.V."/>
            <person name="Hibbett D.S."/>
            <person name="Martin F."/>
            <person name="Nordberg H.P."/>
            <person name="Cantor M.N."/>
            <person name="Hua S.X."/>
        </authorList>
    </citation>
    <scope>NUCLEOTIDE SEQUENCE [LARGE SCALE GENOMIC DNA]</scope>
    <source>
        <strain evidence="1 2">441</strain>
    </source>
</reference>
<reference evidence="2" key="2">
    <citation type="submission" date="2015-01" db="EMBL/GenBank/DDBJ databases">
        <title>Evolutionary Origins and Diversification of the Mycorrhizal Mutualists.</title>
        <authorList>
            <consortium name="DOE Joint Genome Institute"/>
            <consortium name="Mycorrhizal Genomics Consortium"/>
            <person name="Kohler A."/>
            <person name="Kuo A."/>
            <person name="Nagy L.G."/>
            <person name="Floudas D."/>
            <person name="Copeland A."/>
            <person name="Barry K.W."/>
            <person name="Cichocki N."/>
            <person name="Veneault-Fourrey C."/>
            <person name="LaButti K."/>
            <person name="Lindquist E.A."/>
            <person name="Lipzen A."/>
            <person name="Lundell T."/>
            <person name="Morin E."/>
            <person name="Murat C."/>
            <person name="Riley R."/>
            <person name="Ohm R."/>
            <person name="Sun H."/>
            <person name="Tunlid A."/>
            <person name="Henrissat B."/>
            <person name="Grigoriev I.V."/>
            <person name="Hibbett D.S."/>
            <person name="Martin F."/>
        </authorList>
    </citation>
    <scope>NUCLEOTIDE SEQUENCE [LARGE SCALE GENOMIC DNA]</scope>
    <source>
        <strain evidence="2">441</strain>
    </source>
</reference>
<protein>
    <submittedName>
        <fullName evidence="1">Uncharacterized protein</fullName>
    </submittedName>
</protein>
<keyword evidence="2" id="KW-1185">Reference proteome</keyword>
<evidence type="ECO:0000313" key="2">
    <source>
        <dbReference type="Proteomes" id="UP000054018"/>
    </source>
</evidence>
<organism evidence="1 2">
    <name type="scientific">Pisolithus microcarpus 441</name>
    <dbReference type="NCBI Taxonomy" id="765257"/>
    <lineage>
        <taxon>Eukaryota</taxon>
        <taxon>Fungi</taxon>
        <taxon>Dikarya</taxon>
        <taxon>Basidiomycota</taxon>
        <taxon>Agaricomycotina</taxon>
        <taxon>Agaricomycetes</taxon>
        <taxon>Agaricomycetidae</taxon>
        <taxon>Boletales</taxon>
        <taxon>Sclerodermatineae</taxon>
        <taxon>Pisolithaceae</taxon>
        <taxon>Pisolithus</taxon>
    </lineage>
</organism>
<evidence type="ECO:0000313" key="1">
    <source>
        <dbReference type="EMBL" id="KIK18877.1"/>
    </source>
</evidence>
<dbReference type="AlphaFoldDB" id="A0A0C9Z8Y0"/>
<dbReference type="HOGENOM" id="CLU_2723123_0_0_1"/>
<name>A0A0C9Z8Y0_9AGAM</name>